<evidence type="ECO:0000259" key="2">
    <source>
        <dbReference type="Pfam" id="PF08486"/>
    </source>
</evidence>
<protein>
    <recommendedName>
        <fullName evidence="2">Sporulation stage II protein D amidase enhancer LytB N-terminal domain-containing protein</fullName>
    </recommendedName>
</protein>
<dbReference type="Pfam" id="PF08486">
    <property type="entry name" value="SpoIID"/>
    <property type="match status" value="1"/>
</dbReference>
<gene>
    <name evidence="3" type="ORF">A2537_00435</name>
</gene>
<name>A0A1F6P111_9BACT</name>
<sequence>MKKYLFILLFSFIVVLPSQAQEIFVSSSLQTDSVLVSSTINTTTTIEIATSSDEIIYNVKTDREFIVEPSIRVGLFSSKDQINFKSEIDYEIYSGNEFIGMLPGGEMVKLKYKNGKYSLVGDSLDLESDVFWRLVPTEIDGVFDLPGCKRTVYGRKRFYCSYRGVLEYRYGPKSKMPYVINELPLEDYMKGITETDNNSAEGYIKAVLVAARSYAYKNISFSPPTVKRLFDVYASTQDQLYLGYNSEKEMPRVAMFAHETAGEMVTYKNNVVTTPYFTHTNGATKDWKNSAGKKDRPWLVSVKCVYDKYKKMYGHGVGMSTHDALMRATKDDWVYVQLLKYYYSGTEVEKIY</sequence>
<evidence type="ECO:0000313" key="3">
    <source>
        <dbReference type="EMBL" id="OGH89770.1"/>
    </source>
</evidence>
<feature type="signal peptide" evidence="1">
    <location>
        <begin position="1"/>
        <end position="20"/>
    </location>
</feature>
<feature type="domain" description="Sporulation stage II protein D amidase enhancer LytB N-terminal" evidence="2">
    <location>
        <begin position="179"/>
        <end position="267"/>
    </location>
</feature>
<keyword evidence="1" id="KW-0732">Signal</keyword>
<reference evidence="3 4" key="1">
    <citation type="journal article" date="2016" name="Nat. Commun.">
        <title>Thousands of microbial genomes shed light on interconnected biogeochemical processes in an aquifer system.</title>
        <authorList>
            <person name="Anantharaman K."/>
            <person name="Brown C.T."/>
            <person name="Hug L.A."/>
            <person name="Sharon I."/>
            <person name="Castelle C.J."/>
            <person name="Probst A.J."/>
            <person name="Thomas B.C."/>
            <person name="Singh A."/>
            <person name="Wilkins M.J."/>
            <person name="Karaoz U."/>
            <person name="Brodie E.L."/>
            <person name="Williams K.H."/>
            <person name="Hubbard S.S."/>
            <person name="Banfield J.F."/>
        </authorList>
    </citation>
    <scope>NUCLEOTIDE SEQUENCE [LARGE SCALE GENOMIC DNA]</scope>
</reference>
<proteinExistence type="predicted"/>
<dbReference type="Proteomes" id="UP000178490">
    <property type="component" value="Unassembled WGS sequence"/>
</dbReference>
<dbReference type="EMBL" id="MFRC01000026">
    <property type="protein sequence ID" value="OGH89770.1"/>
    <property type="molecule type" value="Genomic_DNA"/>
</dbReference>
<feature type="chain" id="PRO_5009525906" description="Sporulation stage II protein D amidase enhancer LytB N-terminal domain-containing protein" evidence="1">
    <location>
        <begin position="21"/>
        <end position="352"/>
    </location>
</feature>
<accession>A0A1F6P111</accession>
<comment type="caution">
    <text evidence="3">The sequence shown here is derived from an EMBL/GenBank/DDBJ whole genome shotgun (WGS) entry which is preliminary data.</text>
</comment>
<dbReference type="AlphaFoldDB" id="A0A1F6P111"/>
<evidence type="ECO:0000313" key="4">
    <source>
        <dbReference type="Proteomes" id="UP000178490"/>
    </source>
</evidence>
<evidence type="ECO:0000256" key="1">
    <source>
        <dbReference type="SAM" id="SignalP"/>
    </source>
</evidence>
<dbReference type="InterPro" id="IPR013693">
    <property type="entry name" value="SpoIID/LytB_N"/>
</dbReference>
<organism evidence="3 4">
    <name type="scientific">Candidatus Magasanikbacteria bacterium RIFOXYD2_FULL_36_9</name>
    <dbReference type="NCBI Taxonomy" id="1798707"/>
    <lineage>
        <taxon>Bacteria</taxon>
        <taxon>Candidatus Magasanikiibacteriota</taxon>
    </lineage>
</organism>